<proteinExistence type="predicted"/>
<name>A0A0C3DHB2_9AGAM</name>
<evidence type="ECO:0000313" key="1">
    <source>
        <dbReference type="EMBL" id="KIM55719.1"/>
    </source>
</evidence>
<dbReference type="HOGENOM" id="CLU_1960864_0_0_1"/>
<organism evidence="1 2">
    <name type="scientific">Scleroderma citrinum Foug A</name>
    <dbReference type="NCBI Taxonomy" id="1036808"/>
    <lineage>
        <taxon>Eukaryota</taxon>
        <taxon>Fungi</taxon>
        <taxon>Dikarya</taxon>
        <taxon>Basidiomycota</taxon>
        <taxon>Agaricomycotina</taxon>
        <taxon>Agaricomycetes</taxon>
        <taxon>Agaricomycetidae</taxon>
        <taxon>Boletales</taxon>
        <taxon>Sclerodermatineae</taxon>
        <taxon>Sclerodermataceae</taxon>
        <taxon>Scleroderma</taxon>
    </lineage>
</organism>
<dbReference type="EMBL" id="KN822128">
    <property type="protein sequence ID" value="KIM55719.1"/>
    <property type="molecule type" value="Genomic_DNA"/>
</dbReference>
<protein>
    <submittedName>
        <fullName evidence="1">Uncharacterized protein</fullName>
    </submittedName>
</protein>
<sequence>MRTLILPHALEVSIVVTVWRRDPRCMLLSWNSSAWRLFLVRAVFDVSKTTKTSTAAHSSSRLGGVNMDSWTSHWLEKPGFAGGRCELGHLNLAVLGTCGRGGPVTPSNHTFGGLGQRSAFAGWVYLVS</sequence>
<dbReference type="InParanoid" id="A0A0C3DHB2"/>
<gene>
    <name evidence="1" type="ORF">SCLCIDRAFT_285091</name>
</gene>
<accession>A0A0C3DHB2</accession>
<dbReference type="Proteomes" id="UP000053989">
    <property type="component" value="Unassembled WGS sequence"/>
</dbReference>
<keyword evidence="2" id="KW-1185">Reference proteome</keyword>
<reference evidence="2" key="2">
    <citation type="submission" date="2015-01" db="EMBL/GenBank/DDBJ databases">
        <title>Evolutionary Origins and Diversification of the Mycorrhizal Mutualists.</title>
        <authorList>
            <consortium name="DOE Joint Genome Institute"/>
            <consortium name="Mycorrhizal Genomics Consortium"/>
            <person name="Kohler A."/>
            <person name="Kuo A."/>
            <person name="Nagy L.G."/>
            <person name="Floudas D."/>
            <person name="Copeland A."/>
            <person name="Barry K.W."/>
            <person name="Cichocki N."/>
            <person name="Veneault-Fourrey C."/>
            <person name="LaButti K."/>
            <person name="Lindquist E.A."/>
            <person name="Lipzen A."/>
            <person name="Lundell T."/>
            <person name="Morin E."/>
            <person name="Murat C."/>
            <person name="Riley R."/>
            <person name="Ohm R."/>
            <person name="Sun H."/>
            <person name="Tunlid A."/>
            <person name="Henrissat B."/>
            <person name="Grigoriev I.V."/>
            <person name="Hibbett D.S."/>
            <person name="Martin F."/>
        </authorList>
    </citation>
    <scope>NUCLEOTIDE SEQUENCE [LARGE SCALE GENOMIC DNA]</scope>
    <source>
        <strain evidence="2">Foug A</strain>
    </source>
</reference>
<evidence type="ECO:0000313" key="2">
    <source>
        <dbReference type="Proteomes" id="UP000053989"/>
    </source>
</evidence>
<dbReference type="AlphaFoldDB" id="A0A0C3DHB2"/>
<reference evidence="1 2" key="1">
    <citation type="submission" date="2014-04" db="EMBL/GenBank/DDBJ databases">
        <authorList>
            <consortium name="DOE Joint Genome Institute"/>
            <person name="Kuo A."/>
            <person name="Kohler A."/>
            <person name="Nagy L.G."/>
            <person name="Floudas D."/>
            <person name="Copeland A."/>
            <person name="Barry K.W."/>
            <person name="Cichocki N."/>
            <person name="Veneault-Fourrey C."/>
            <person name="LaButti K."/>
            <person name="Lindquist E.A."/>
            <person name="Lipzen A."/>
            <person name="Lundell T."/>
            <person name="Morin E."/>
            <person name="Murat C."/>
            <person name="Sun H."/>
            <person name="Tunlid A."/>
            <person name="Henrissat B."/>
            <person name="Grigoriev I.V."/>
            <person name="Hibbett D.S."/>
            <person name="Martin F."/>
            <person name="Nordberg H.P."/>
            <person name="Cantor M.N."/>
            <person name="Hua S.X."/>
        </authorList>
    </citation>
    <scope>NUCLEOTIDE SEQUENCE [LARGE SCALE GENOMIC DNA]</scope>
    <source>
        <strain evidence="1 2">Foug A</strain>
    </source>
</reference>